<name>A0ABU6YGN1_9FABA</name>
<proteinExistence type="predicted"/>
<sequence>MAVNIISKSTKSFAVVLFLVLLSYSPNAVLVRSAPIISPTDDLIFVFAQNFDYLEAEVFLNGALGQGLDIVAPDLVGGGPSPIGARIANLGPLVKDLMSQLGYQYVGHLRAIRRTVANGGIARPLLNISSATFAEFMDNAFGRQLVPPFDPYANETNFLLAAYYIPYIGLTGLVYANTLLITPSAKGLAAGILGVEAGQDAIIRTLLYERRNETVTPYGVSVAEFTNRISDLRNRLGGEGVKDEGLVVPIEEGADGKVTGNVLSADNDSISYPRSPQELLRIFYGTGSESKPGGFFPDGAHECEFFLNGALGYGLDVVAPNLVDAGPPPIGARMANLGPLVKDLMSQIGYQYTGQLRAKKSIVKGFPRPLLNISSELFAQLMDDAFGSPLVPPFDPYANDINFLLASYVIPYIGVTGLTNANALLETPPAKAAFLVWRRAKMQLFEHCYTYIENCWWFRTKQSVAEFTDRISGLRNKLGREGFKDEGLVVPKELGAEGKVKGNVLSANNDSLEYGKQ</sequence>
<keyword evidence="3" id="KW-1185">Reference proteome</keyword>
<comment type="caution">
    <text evidence="2">The sequence shown here is derived from an EMBL/GenBank/DDBJ whole genome shotgun (WGS) entry which is preliminary data.</text>
</comment>
<evidence type="ECO:0000256" key="1">
    <source>
        <dbReference type="SAM" id="SignalP"/>
    </source>
</evidence>
<dbReference type="Pfam" id="PF13668">
    <property type="entry name" value="Ferritin_2"/>
    <property type="match status" value="2"/>
</dbReference>
<gene>
    <name evidence="2" type="ORF">PIB30_053126</name>
</gene>
<dbReference type="PANTHER" id="PTHR31694">
    <property type="entry name" value="DESICCATION-LIKE PROTEIN"/>
    <property type="match status" value="1"/>
</dbReference>
<protein>
    <recommendedName>
        <fullName evidence="4">Desiccation-related protein PCC13-62</fullName>
    </recommendedName>
</protein>
<evidence type="ECO:0008006" key="4">
    <source>
        <dbReference type="Google" id="ProtNLM"/>
    </source>
</evidence>
<dbReference type="PANTHER" id="PTHR31694:SF26">
    <property type="entry name" value="OS05G0151100 PROTEIN"/>
    <property type="match status" value="1"/>
</dbReference>
<dbReference type="EMBL" id="JASCZI010242047">
    <property type="protein sequence ID" value="MED6209269.1"/>
    <property type="molecule type" value="Genomic_DNA"/>
</dbReference>
<evidence type="ECO:0000313" key="2">
    <source>
        <dbReference type="EMBL" id="MED6209269.1"/>
    </source>
</evidence>
<organism evidence="2 3">
    <name type="scientific">Stylosanthes scabra</name>
    <dbReference type="NCBI Taxonomy" id="79078"/>
    <lineage>
        <taxon>Eukaryota</taxon>
        <taxon>Viridiplantae</taxon>
        <taxon>Streptophyta</taxon>
        <taxon>Embryophyta</taxon>
        <taxon>Tracheophyta</taxon>
        <taxon>Spermatophyta</taxon>
        <taxon>Magnoliopsida</taxon>
        <taxon>eudicotyledons</taxon>
        <taxon>Gunneridae</taxon>
        <taxon>Pentapetalae</taxon>
        <taxon>rosids</taxon>
        <taxon>fabids</taxon>
        <taxon>Fabales</taxon>
        <taxon>Fabaceae</taxon>
        <taxon>Papilionoideae</taxon>
        <taxon>50 kb inversion clade</taxon>
        <taxon>dalbergioids sensu lato</taxon>
        <taxon>Dalbergieae</taxon>
        <taxon>Pterocarpus clade</taxon>
        <taxon>Stylosanthes</taxon>
    </lineage>
</organism>
<dbReference type="Proteomes" id="UP001341840">
    <property type="component" value="Unassembled WGS sequence"/>
</dbReference>
<keyword evidence="1" id="KW-0732">Signal</keyword>
<accession>A0ABU6YGN1</accession>
<evidence type="ECO:0000313" key="3">
    <source>
        <dbReference type="Proteomes" id="UP001341840"/>
    </source>
</evidence>
<reference evidence="2 3" key="1">
    <citation type="journal article" date="2023" name="Plants (Basel)">
        <title>Bridging the Gap: Combining Genomics and Transcriptomics Approaches to Understand Stylosanthes scabra, an Orphan Legume from the Brazilian Caatinga.</title>
        <authorList>
            <person name="Ferreira-Neto J.R.C."/>
            <person name="da Silva M.D."/>
            <person name="Binneck E."/>
            <person name="de Melo N.F."/>
            <person name="da Silva R.H."/>
            <person name="de Melo A.L.T.M."/>
            <person name="Pandolfi V."/>
            <person name="Bustamante F.O."/>
            <person name="Brasileiro-Vidal A.C."/>
            <person name="Benko-Iseppon A.M."/>
        </authorList>
    </citation>
    <scope>NUCLEOTIDE SEQUENCE [LARGE SCALE GENOMIC DNA]</scope>
    <source>
        <tissue evidence="2">Leaves</tissue>
    </source>
</reference>
<feature type="signal peptide" evidence="1">
    <location>
        <begin position="1"/>
        <end position="28"/>
    </location>
</feature>
<feature type="chain" id="PRO_5045530236" description="Desiccation-related protein PCC13-62" evidence="1">
    <location>
        <begin position="29"/>
        <end position="517"/>
    </location>
</feature>
<dbReference type="InterPro" id="IPR052965">
    <property type="entry name" value="Pigment-catalase-like"/>
</dbReference>